<sequence>MDAPPGKSKIIISFLAAPCKVTCGEVSLQPPLFIDNSVRILYNFNCPNSNKWGEFFRMETLNHRAYQVTQLACIVNQLHRMAMRMPPDALPSGMTISQLSTIGFLYFSQQGDVYQKDIESFFKLRRSTVSSQLDTLEKKGLIQRVPVSHDARLKKLVLTEEGLRISGQVLLVLEQMNDFMIQGLSQEETVVLTNLLRKIEQNLSRIG</sequence>
<dbReference type="EMBL" id="QQRQ01000001">
    <property type="protein sequence ID" value="RFT07788.1"/>
    <property type="molecule type" value="Genomic_DNA"/>
</dbReference>
<dbReference type="InterPro" id="IPR039422">
    <property type="entry name" value="MarR/SlyA-like"/>
</dbReference>
<accession>A0A3E2B6Z5</accession>
<dbReference type="SMART" id="SM00347">
    <property type="entry name" value="HTH_MARR"/>
    <property type="match status" value="1"/>
</dbReference>
<dbReference type="InterPro" id="IPR036388">
    <property type="entry name" value="WH-like_DNA-bd_sf"/>
</dbReference>
<dbReference type="GO" id="GO:0006950">
    <property type="term" value="P:response to stress"/>
    <property type="evidence" value="ECO:0007669"/>
    <property type="project" value="TreeGrafter"/>
</dbReference>
<dbReference type="InterPro" id="IPR000835">
    <property type="entry name" value="HTH_MarR-typ"/>
</dbReference>
<evidence type="ECO:0000259" key="3">
    <source>
        <dbReference type="PROSITE" id="PS50995"/>
    </source>
</evidence>
<protein>
    <submittedName>
        <fullName evidence="4">MarR family transcriptional regulator</fullName>
    </submittedName>
</protein>
<dbReference type="Gene3D" id="1.10.10.10">
    <property type="entry name" value="Winged helix-like DNA-binding domain superfamily/Winged helix DNA-binding domain"/>
    <property type="match status" value="1"/>
</dbReference>
<dbReference type="PROSITE" id="PS50995">
    <property type="entry name" value="HTH_MARR_2"/>
    <property type="match status" value="1"/>
</dbReference>
<feature type="domain" description="HTH marR-type" evidence="3">
    <location>
        <begin position="58"/>
        <end position="201"/>
    </location>
</feature>
<keyword evidence="5" id="KW-1185">Reference proteome</keyword>
<dbReference type="InterPro" id="IPR036390">
    <property type="entry name" value="WH_DNA-bd_sf"/>
</dbReference>
<dbReference type="PRINTS" id="PR00598">
    <property type="entry name" value="HTHMARR"/>
</dbReference>
<reference evidence="4 5" key="1">
    <citation type="submission" date="2018-07" db="EMBL/GenBank/DDBJ databases">
        <title>GABA Modulating Bacteria of the Human Gut Microbiota.</title>
        <authorList>
            <person name="Strandwitz P."/>
            <person name="Kim K.H."/>
            <person name="Terekhova D."/>
            <person name="Liu J.K."/>
            <person name="Sharma A."/>
            <person name="Levering J."/>
            <person name="Mcdonald D."/>
            <person name="Dietrich D."/>
            <person name="Ramadhar T.R."/>
            <person name="Lekbua A."/>
            <person name="Mroue N."/>
            <person name="Liston C."/>
            <person name="Stewart E.J."/>
            <person name="Dubin M.J."/>
            <person name="Zengler K."/>
            <person name="Knight R."/>
            <person name="Gilbert J.A."/>
            <person name="Clardy J."/>
            <person name="Lewis K."/>
        </authorList>
    </citation>
    <scope>NUCLEOTIDE SEQUENCE [LARGE SCALE GENOMIC DNA]</scope>
    <source>
        <strain evidence="4 5">KLE1738</strain>
    </source>
</reference>
<dbReference type="GO" id="GO:0003700">
    <property type="term" value="F:DNA-binding transcription factor activity"/>
    <property type="evidence" value="ECO:0007669"/>
    <property type="project" value="InterPro"/>
</dbReference>
<dbReference type="PANTHER" id="PTHR33164:SF56">
    <property type="entry name" value="HTH-TYPE TRANSCRIPTIONAL REGULATOR MHQR"/>
    <property type="match status" value="1"/>
</dbReference>
<dbReference type="Pfam" id="PF12802">
    <property type="entry name" value="MarR_2"/>
    <property type="match status" value="1"/>
</dbReference>
<dbReference type="AlphaFoldDB" id="A0A3E2B6Z5"/>
<evidence type="ECO:0000313" key="4">
    <source>
        <dbReference type="EMBL" id="RFT07788.1"/>
    </source>
</evidence>
<evidence type="ECO:0000256" key="1">
    <source>
        <dbReference type="ARBA" id="ARBA00023015"/>
    </source>
</evidence>
<dbReference type="PANTHER" id="PTHR33164">
    <property type="entry name" value="TRANSCRIPTIONAL REGULATOR, MARR FAMILY"/>
    <property type="match status" value="1"/>
</dbReference>
<keyword evidence="2" id="KW-0804">Transcription</keyword>
<evidence type="ECO:0000313" key="5">
    <source>
        <dbReference type="Proteomes" id="UP000260649"/>
    </source>
</evidence>
<dbReference type="SUPFAM" id="SSF46785">
    <property type="entry name" value="Winged helix' DNA-binding domain"/>
    <property type="match status" value="1"/>
</dbReference>
<dbReference type="Proteomes" id="UP000260649">
    <property type="component" value="Unassembled WGS sequence"/>
</dbReference>
<gene>
    <name evidence="4" type="ORF">DV520_01270</name>
</gene>
<name>A0A3E2B6Z5_9FIRM</name>
<evidence type="ECO:0000256" key="2">
    <source>
        <dbReference type="ARBA" id="ARBA00023163"/>
    </source>
</evidence>
<keyword evidence="1" id="KW-0805">Transcription regulation</keyword>
<comment type="caution">
    <text evidence="4">The sequence shown here is derived from an EMBL/GenBank/DDBJ whole genome shotgun (WGS) entry which is preliminary data.</text>
</comment>
<proteinExistence type="predicted"/>
<organism evidence="4 5">
    <name type="scientific">Evtepia gabavorous</name>
    <dbReference type="NCBI Taxonomy" id="2211183"/>
    <lineage>
        <taxon>Bacteria</taxon>
        <taxon>Bacillati</taxon>
        <taxon>Bacillota</taxon>
        <taxon>Clostridia</taxon>
        <taxon>Eubacteriales</taxon>
        <taxon>Evtepia</taxon>
    </lineage>
</organism>